<dbReference type="Proteomes" id="UP000012960">
    <property type="component" value="Unplaced"/>
</dbReference>
<dbReference type="Gramene" id="Ma04_t34450.1">
    <property type="protein sequence ID" value="Ma04_p34450.1"/>
    <property type="gene ID" value="Ma04_g34450"/>
</dbReference>
<accession>A0A804IX52</accession>
<dbReference type="AlphaFoldDB" id="A0A804IX52"/>
<organism evidence="4 5">
    <name type="scientific">Musa acuminata subsp. malaccensis</name>
    <name type="common">Wild banana</name>
    <name type="synonym">Musa malaccensis</name>
    <dbReference type="NCBI Taxonomy" id="214687"/>
    <lineage>
        <taxon>Eukaryota</taxon>
        <taxon>Viridiplantae</taxon>
        <taxon>Streptophyta</taxon>
        <taxon>Embryophyta</taxon>
        <taxon>Tracheophyta</taxon>
        <taxon>Spermatophyta</taxon>
        <taxon>Magnoliopsida</taxon>
        <taxon>Liliopsida</taxon>
        <taxon>Zingiberales</taxon>
        <taxon>Musaceae</taxon>
        <taxon>Musa</taxon>
    </lineage>
</organism>
<dbReference type="SMART" id="SM00768">
    <property type="entry name" value="X8"/>
    <property type="match status" value="1"/>
</dbReference>
<feature type="region of interest" description="Disordered" evidence="2">
    <location>
        <begin position="62"/>
        <end position="96"/>
    </location>
</feature>
<keyword evidence="1" id="KW-0732">Signal</keyword>
<reference evidence="4" key="1">
    <citation type="submission" date="2021-05" db="UniProtKB">
        <authorList>
            <consortium name="EnsemblPlants"/>
        </authorList>
    </citation>
    <scope>IDENTIFICATION</scope>
    <source>
        <strain evidence="4">subsp. malaccensis</strain>
    </source>
</reference>
<dbReference type="InParanoid" id="A0A804IX52"/>
<evidence type="ECO:0000256" key="1">
    <source>
        <dbReference type="ARBA" id="ARBA00022729"/>
    </source>
</evidence>
<evidence type="ECO:0000259" key="3">
    <source>
        <dbReference type="SMART" id="SM00768"/>
    </source>
</evidence>
<protein>
    <recommendedName>
        <fullName evidence="3">X8 domain-containing protein</fullName>
    </recommendedName>
</protein>
<evidence type="ECO:0000313" key="4">
    <source>
        <dbReference type="EnsemblPlants" id="Ma04_p34450.1"/>
    </source>
</evidence>
<evidence type="ECO:0000256" key="2">
    <source>
        <dbReference type="SAM" id="MobiDB-lite"/>
    </source>
</evidence>
<feature type="domain" description="X8" evidence="3">
    <location>
        <begin position="8"/>
        <end position="59"/>
    </location>
</feature>
<dbReference type="EnsemblPlants" id="Ma04_t34450.1">
    <property type="protein sequence ID" value="Ma04_p34450.1"/>
    <property type="gene ID" value="Ma04_g34450"/>
</dbReference>
<sequence length="123" mass="12343">MTGGSEAAWCVCKPEMADVALQKTLVFTSRGRGRHKGACDFSDTATLTTTDPSYSGCTYPATPSAAGTSSTSTTSTPGTTASSITPTNGLLGGLGPSSDISTDIDHGGFLLKAGMSSLLIVVC</sequence>
<proteinExistence type="predicted"/>
<evidence type="ECO:0000313" key="5">
    <source>
        <dbReference type="Proteomes" id="UP000012960"/>
    </source>
</evidence>
<dbReference type="InterPro" id="IPR012946">
    <property type="entry name" value="X8"/>
</dbReference>
<keyword evidence="5" id="KW-1185">Reference proteome</keyword>
<name>A0A804IX52_MUSAM</name>
<feature type="compositionally biased region" description="Low complexity" evidence="2">
    <location>
        <begin position="62"/>
        <end position="89"/>
    </location>
</feature>